<name>A0A699HLV1_TANCI</name>
<dbReference type="InterPro" id="IPR013103">
    <property type="entry name" value="RVT_2"/>
</dbReference>
<evidence type="ECO:0000256" key="2">
    <source>
        <dbReference type="ARBA" id="ARBA00022801"/>
    </source>
</evidence>
<dbReference type="GO" id="GO:0016787">
    <property type="term" value="F:hydrolase activity"/>
    <property type="evidence" value="ECO:0007669"/>
    <property type="project" value="UniProtKB-KW"/>
</dbReference>
<evidence type="ECO:0000259" key="4">
    <source>
        <dbReference type="PROSITE" id="PS50994"/>
    </source>
</evidence>
<dbReference type="InterPro" id="IPR039537">
    <property type="entry name" value="Retrotran_Ty1/copia-like"/>
</dbReference>
<gene>
    <name evidence="5" type="ORF">Tci_378757</name>
</gene>
<dbReference type="PANTHER" id="PTHR42648:SF32">
    <property type="entry name" value="RIBONUCLEASE H-LIKE DOMAIN, GAG-PRE-INTEGRASE DOMAIN PROTEIN-RELATED"/>
    <property type="match status" value="1"/>
</dbReference>
<dbReference type="Pfam" id="PF13976">
    <property type="entry name" value="gag_pre-integrs"/>
    <property type="match status" value="1"/>
</dbReference>
<dbReference type="PANTHER" id="PTHR42648">
    <property type="entry name" value="TRANSPOSASE, PUTATIVE-RELATED"/>
    <property type="match status" value="1"/>
</dbReference>
<dbReference type="GO" id="GO:0046872">
    <property type="term" value="F:metal ion binding"/>
    <property type="evidence" value="ECO:0007669"/>
    <property type="project" value="UniProtKB-KW"/>
</dbReference>
<feature type="compositionally biased region" description="Polar residues" evidence="3">
    <location>
        <begin position="1112"/>
        <end position="1126"/>
    </location>
</feature>
<feature type="domain" description="Integrase catalytic" evidence="4">
    <location>
        <begin position="880"/>
        <end position="986"/>
    </location>
</feature>
<dbReference type="Pfam" id="PF07727">
    <property type="entry name" value="RVT_2"/>
    <property type="match status" value="1"/>
</dbReference>
<protein>
    <recommendedName>
        <fullName evidence="4">Integrase catalytic domain-containing protein</fullName>
    </recommendedName>
</protein>
<reference evidence="5" key="1">
    <citation type="journal article" date="2019" name="Sci. Rep.">
        <title>Draft genome of Tanacetum cinerariifolium, the natural source of mosquito coil.</title>
        <authorList>
            <person name="Yamashiro T."/>
            <person name="Shiraishi A."/>
            <person name="Satake H."/>
            <person name="Nakayama K."/>
        </authorList>
    </citation>
    <scope>NUCLEOTIDE SEQUENCE</scope>
</reference>
<dbReference type="InterPro" id="IPR001584">
    <property type="entry name" value="Integrase_cat-core"/>
</dbReference>
<feature type="region of interest" description="Disordered" evidence="3">
    <location>
        <begin position="598"/>
        <end position="639"/>
    </location>
</feature>
<accession>A0A699HLV1</accession>
<feature type="compositionally biased region" description="Polar residues" evidence="3">
    <location>
        <begin position="612"/>
        <end position="639"/>
    </location>
</feature>
<dbReference type="Gene3D" id="3.30.420.10">
    <property type="entry name" value="Ribonuclease H-like superfamily/Ribonuclease H"/>
    <property type="match status" value="1"/>
</dbReference>
<dbReference type="InterPro" id="IPR036397">
    <property type="entry name" value="RNaseH_sf"/>
</dbReference>
<keyword evidence="2" id="KW-0378">Hydrolase</keyword>
<dbReference type="InterPro" id="IPR057670">
    <property type="entry name" value="SH3_retrovirus"/>
</dbReference>
<feature type="compositionally biased region" description="Basic residues" evidence="3">
    <location>
        <begin position="598"/>
        <end position="610"/>
    </location>
</feature>
<proteinExistence type="predicted"/>
<dbReference type="Pfam" id="PF25597">
    <property type="entry name" value="SH3_retrovirus"/>
    <property type="match status" value="1"/>
</dbReference>
<evidence type="ECO:0000313" key="5">
    <source>
        <dbReference type="EMBL" id="GEY06783.1"/>
    </source>
</evidence>
<organism evidence="5">
    <name type="scientific">Tanacetum cinerariifolium</name>
    <name type="common">Dalmatian daisy</name>
    <name type="synonym">Chrysanthemum cinerariifolium</name>
    <dbReference type="NCBI Taxonomy" id="118510"/>
    <lineage>
        <taxon>Eukaryota</taxon>
        <taxon>Viridiplantae</taxon>
        <taxon>Streptophyta</taxon>
        <taxon>Embryophyta</taxon>
        <taxon>Tracheophyta</taxon>
        <taxon>Spermatophyta</taxon>
        <taxon>Magnoliopsida</taxon>
        <taxon>eudicotyledons</taxon>
        <taxon>Gunneridae</taxon>
        <taxon>Pentapetalae</taxon>
        <taxon>asterids</taxon>
        <taxon>campanulids</taxon>
        <taxon>Asterales</taxon>
        <taxon>Asteraceae</taxon>
        <taxon>Asteroideae</taxon>
        <taxon>Anthemideae</taxon>
        <taxon>Anthemidinae</taxon>
        <taxon>Tanacetum</taxon>
    </lineage>
</organism>
<dbReference type="GO" id="GO:0015074">
    <property type="term" value="P:DNA integration"/>
    <property type="evidence" value="ECO:0007669"/>
    <property type="project" value="InterPro"/>
</dbReference>
<evidence type="ECO:0000256" key="1">
    <source>
        <dbReference type="ARBA" id="ARBA00022723"/>
    </source>
</evidence>
<sequence length="1373" mass="153875">MSDHEEETINEENAHPKVVPQIITVTNIFAKFSYLKKGDDKSITTDKDGNLKIRSPVTTEEHQQVQREEKARIILLSALPDEHIGDFYHMIDARVIWNAIKARFGGLEYISFNDLYNKLKFLEIDTKGYTSSFSTLSNASFVSTAGSSQGNFSYQESRNGGYGGHTTTITTSSGSSYSKGSSKSKCSVVDDVIYSFFANHEIEQQLVYEDLDKINKEEFEEYDLKHQMAMLSIKVHRFEKKHGRKIKFNGGENARFDKKLKYKSKEARKDRSDSKAMVVVDGSIDWDQQTNRGNTEPRSLENFSMIAGIKIKPHADSEGEVVFADDVIPAGTVAATVISPQSETEFALMGLSTEAKWNNNGKNLYKLIDSSMFVRTKRGLRLNKYIGEGELGIDDFKFSIFYISSDKLKGKPIYNRFASVDHMKAVPPPITGNYMSPSNIPDIDESQLVYGKKAPGSSKIKTNDDSITHTNDSVLFDFSDWSSEPSTNDLKMCDSCVECSRPNHSDHDYTFSVSAPASKSRDTIVIDCDKQEDFLSVFSIETDVKTSIPLCNKFESFNKESHIRKHKSIALKSCYVCGSYLHLIKDCDFHEQTFAKRKAKGKGKLGRRPTGKQVNQNRPNPVSAGQPNPVSAGQPNPVSAGNGILGLRPLNIQTKSKYFYSFTHNNQQIIFPTTHNSLYSLYMTDGLNGKTALKPSIGWPLTHYGMSKTKGSKINGGSKSKSWSYAKGPLGNKDKLKDFEYFDGGEVTFRGSTIRDQSHRVFFTENECLVLFKDFPLPDPSMVILSIPRKHNLRLGHVNLKNINRLVKGNLVRGLPSKVFQNNHTCVACNKGKQHKASYKAIPSISLITEPLHLLYIDLFGPTSVSFITLVENQFNHKVKAIGCDNGTEFKNANMIEFCGSKGIRRDYSNAKTPQQNEVVERKNQTLIEAVRTMLADSLIPTIFLSEAVATACYVLNRVLVTKPYHKTLYELLTGDKPSISYLKPFGSHVTILNTDDSLGKFDKKSDERYIVRYSISSKAYRVYNLVSRKIDETMNLNFLENKPFVVGTGQAWMFDIDYLTKSLNYSRISSTNLTAGSQGATPSNAGKKEGDRLGLAFPSLNPILGVGTASTGSPVSAGSTPQMSPYASPISADRSSVPAGRILRKIFDCLKSGIFTSSSYDEELFGPDANNLASSVDRRNNHLDFQLYMFSCFLSQDEPTTVAQALADPDWVEVMQAEMQQFKNQKVWVLVTLPDEKRAIGTKWILKNKRDARGIVCRNKARIEAIQLFLAFASFIGFKVYQMDVKSAFLYGEIAEEVYVTQHKGFEDPDHPKKVYKVVKAFYGLHQAPKAWYERLSTFLLKHVYRRGTIDVTPLFVKKTLCHNLGVTSKHS</sequence>
<dbReference type="InterPro" id="IPR025724">
    <property type="entry name" value="GAG-pre-integrase_dom"/>
</dbReference>
<dbReference type="GO" id="GO:0003676">
    <property type="term" value="F:nucleic acid binding"/>
    <property type="evidence" value="ECO:0007669"/>
    <property type="project" value="InterPro"/>
</dbReference>
<evidence type="ECO:0000256" key="3">
    <source>
        <dbReference type="SAM" id="MobiDB-lite"/>
    </source>
</evidence>
<feature type="region of interest" description="Disordered" evidence="3">
    <location>
        <begin position="1112"/>
        <end position="1132"/>
    </location>
</feature>
<dbReference type="SUPFAM" id="SSF53098">
    <property type="entry name" value="Ribonuclease H-like"/>
    <property type="match status" value="1"/>
</dbReference>
<dbReference type="EMBL" id="BKCJ010149456">
    <property type="protein sequence ID" value="GEY06783.1"/>
    <property type="molecule type" value="Genomic_DNA"/>
</dbReference>
<keyword evidence="1" id="KW-0479">Metal-binding</keyword>
<dbReference type="PROSITE" id="PS50994">
    <property type="entry name" value="INTEGRASE"/>
    <property type="match status" value="1"/>
</dbReference>
<comment type="caution">
    <text evidence="5">The sequence shown here is derived from an EMBL/GenBank/DDBJ whole genome shotgun (WGS) entry which is preliminary data.</text>
</comment>
<dbReference type="InterPro" id="IPR012337">
    <property type="entry name" value="RNaseH-like_sf"/>
</dbReference>